<dbReference type="PIRSF" id="PIRSF006431">
    <property type="entry name" value="Pept_S33"/>
    <property type="match status" value="1"/>
</dbReference>
<dbReference type="InterPro" id="IPR005944">
    <property type="entry name" value="Pro_iminopeptidase"/>
</dbReference>
<dbReference type="Pfam" id="PF00561">
    <property type="entry name" value="Abhydrolase_1"/>
    <property type="match status" value="1"/>
</dbReference>
<protein>
    <recommendedName>
        <fullName evidence="8 10">Proline iminopeptidase</fullName>
        <shortName evidence="8">PIP</shortName>
        <ecNumber evidence="8 10">3.4.11.5</ecNumber>
    </recommendedName>
    <alternativeName>
        <fullName evidence="8">Prolyl aminopeptidase</fullName>
    </alternativeName>
</protein>
<evidence type="ECO:0000256" key="7">
    <source>
        <dbReference type="ARBA" id="ARBA00022801"/>
    </source>
</evidence>
<feature type="active site" evidence="9">
    <location>
        <position position="278"/>
    </location>
</feature>
<dbReference type="GO" id="GO:0005737">
    <property type="term" value="C:cytoplasm"/>
    <property type="evidence" value="ECO:0007669"/>
    <property type="project" value="UniProtKB-SubCell"/>
</dbReference>
<evidence type="ECO:0000313" key="13">
    <source>
        <dbReference type="Proteomes" id="UP000226079"/>
    </source>
</evidence>
<keyword evidence="6 8" id="KW-0645">Protease</keyword>
<comment type="subcellular location">
    <subcellularLocation>
        <location evidence="2 8">Cytoplasm</location>
    </subcellularLocation>
</comment>
<comment type="caution">
    <text evidence="12">The sequence shown here is derived from an EMBL/GenBank/DDBJ whole genome shotgun (WGS) entry which is preliminary data.</text>
</comment>
<dbReference type="PRINTS" id="PR00111">
    <property type="entry name" value="ABHYDROLASE"/>
</dbReference>
<evidence type="ECO:0000259" key="11">
    <source>
        <dbReference type="Pfam" id="PF00561"/>
    </source>
</evidence>
<evidence type="ECO:0000256" key="8">
    <source>
        <dbReference type="PIRNR" id="PIRNR006431"/>
    </source>
</evidence>
<sequence>MTKPDPQRPGPLYPPIEPYLTGRLDVGDGHSLYFEEVGNPDGKPAVFIHGGPGGGLVDDYRRYFDPERYRVVLFEQRGCGRSTPHASAPDADLSTNTTWHLVADLEKLRADRGIDTWLVYGGSWGSSLALAYAESYPQRVTELVLRGIFTLRRSELDWYYNGGAGNIAPEWWRSFEAPLPAGFTGDRIAKFNELLFDPDPAVHLPAGIAWTTWEAATSTLEFDPAHVEEFSDPAFTLAFARIENHYFHNAGWFREGQLLEEVDKIRHIPGVIVQGRYDLPCPITTADALHRAWPEAEYHVVLAGHAAGEPEIATQLVAATDRFAANWPLR</sequence>
<dbReference type="SUPFAM" id="SSF53474">
    <property type="entry name" value="alpha/beta-Hydrolases"/>
    <property type="match status" value="1"/>
</dbReference>
<evidence type="ECO:0000256" key="4">
    <source>
        <dbReference type="ARBA" id="ARBA00022438"/>
    </source>
</evidence>
<gene>
    <name evidence="12" type="ORF">ATK74_0687</name>
</gene>
<dbReference type="PANTHER" id="PTHR43722">
    <property type="entry name" value="PROLINE IMINOPEPTIDASE"/>
    <property type="match status" value="1"/>
</dbReference>
<dbReference type="InterPro" id="IPR002410">
    <property type="entry name" value="Peptidase_S33"/>
</dbReference>
<dbReference type="Proteomes" id="UP000226079">
    <property type="component" value="Unassembled WGS sequence"/>
</dbReference>
<evidence type="ECO:0000256" key="6">
    <source>
        <dbReference type="ARBA" id="ARBA00022670"/>
    </source>
</evidence>
<evidence type="ECO:0000256" key="3">
    <source>
        <dbReference type="ARBA" id="ARBA00010088"/>
    </source>
</evidence>
<evidence type="ECO:0000256" key="2">
    <source>
        <dbReference type="ARBA" id="ARBA00004496"/>
    </source>
</evidence>
<evidence type="ECO:0000256" key="5">
    <source>
        <dbReference type="ARBA" id="ARBA00022490"/>
    </source>
</evidence>
<dbReference type="GO" id="GO:0004177">
    <property type="term" value="F:aminopeptidase activity"/>
    <property type="evidence" value="ECO:0007669"/>
    <property type="project" value="UniProtKB-UniRule"/>
</dbReference>
<dbReference type="PANTHER" id="PTHR43722:SF1">
    <property type="entry name" value="PROLINE IMINOPEPTIDASE"/>
    <property type="match status" value="1"/>
</dbReference>
<evidence type="ECO:0000256" key="1">
    <source>
        <dbReference type="ARBA" id="ARBA00001585"/>
    </source>
</evidence>
<keyword evidence="5 8" id="KW-0963">Cytoplasm</keyword>
<evidence type="ECO:0000256" key="9">
    <source>
        <dbReference type="PIRSR" id="PIRSR006431-1"/>
    </source>
</evidence>
<dbReference type="InterPro" id="IPR029058">
    <property type="entry name" value="AB_hydrolase_fold"/>
</dbReference>
<reference evidence="12 13" key="1">
    <citation type="submission" date="2017-10" db="EMBL/GenBank/DDBJ databases">
        <title>Sequencing the genomes of 1000 actinobacteria strains.</title>
        <authorList>
            <person name="Klenk H.-P."/>
        </authorList>
    </citation>
    <scope>NUCLEOTIDE SEQUENCE [LARGE SCALE GENOMIC DNA]</scope>
    <source>
        <strain evidence="12 13">DSM 15597</strain>
    </source>
</reference>
<keyword evidence="13" id="KW-1185">Reference proteome</keyword>
<organism evidence="12 13">
    <name type="scientific">Propionicimonas paludicola</name>
    <dbReference type="NCBI Taxonomy" id="185243"/>
    <lineage>
        <taxon>Bacteria</taxon>
        <taxon>Bacillati</taxon>
        <taxon>Actinomycetota</taxon>
        <taxon>Actinomycetes</taxon>
        <taxon>Propionibacteriales</taxon>
        <taxon>Nocardioidaceae</taxon>
        <taxon>Propionicimonas</taxon>
    </lineage>
</organism>
<feature type="active site" description="Nucleophile" evidence="9">
    <location>
        <position position="123"/>
    </location>
</feature>
<evidence type="ECO:0000256" key="10">
    <source>
        <dbReference type="RuleBase" id="RU003421"/>
    </source>
</evidence>
<name>A0A2A9CPZ0_9ACTN</name>
<dbReference type="InterPro" id="IPR000073">
    <property type="entry name" value="AB_hydrolase_1"/>
</dbReference>
<evidence type="ECO:0000313" key="12">
    <source>
        <dbReference type="EMBL" id="PFG16155.1"/>
    </source>
</evidence>
<dbReference type="GO" id="GO:0006508">
    <property type="term" value="P:proteolysis"/>
    <property type="evidence" value="ECO:0007669"/>
    <property type="project" value="UniProtKB-KW"/>
</dbReference>
<feature type="domain" description="AB hydrolase-1" evidence="11">
    <location>
        <begin position="46"/>
        <end position="307"/>
    </location>
</feature>
<keyword evidence="7 8" id="KW-0378">Hydrolase</keyword>
<accession>A0A2A9CPZ0</accession>
<dbReference type="NCBIfam" id="TIGR01249">
    <property type="entry name" value="pro_imino_pep_1"/>
    <property type="match status" value="1"/>
</dbReference>
<dbReference type="EMBL" id="PDJC01000001">
    <property type="protein sequence ID" value="PFG16155.1"/>
    <property type="molecule type" value="Genomic_DNA"/>
</dbReference>
<feature type="active site" description="Proton donor" evidence="9">
    <location>
        <position position="305"/>
    </location>
</feature>
<dbReference type="PRINTS" id="PR00793">
    <property type="entry name" value="PROAMNOPTASE"/>
</dbReference>
<proteinExistence type="inferred from homology"/>
<dbReference type="RefSeq" id="WP_098459720.1">
    <property type="nucleotide sequence ID" value="NZ_PDJC01000001.1"/>
</dbReference>
<comment type="catalytic activity">
    <reaction evidence="1 8 10">
        <text>Release of N-terminal proline from a peptide.</text>
        <dbReference type="EC" id="3.4.11.5"/>
    </reaction>
</comment>
<dbReference type="OrthoDB" id="9796770at2"/>
<dbReference type="Gene3D" id="3.40.50.1820">
    <property type="entry name" value="alpha/beta hydrolase"/>
    <property type="match status" value="1"/>
</dbReference>
<dbReference type="AlphaFoldDB" id="A0A2A9CPZ0"/>
<keyword evidence="4 8" id="KW-0031">Aminopeptidase</keyword>
<dbReference type="EC" id="3.4.11.5" evidence="8 10"/>
<comment type="similarity">
    <text evidence="3 8 10">Belongs to the peptidase S33 family.</text>
</comment>